<evidence type="ECO:0000313" key="2">
    <source>
        <dbReference type="EMBL" id="CAG2199232.1"/>
    </source>
</evidence>
<dbReference type="InterPro" id="IPR011009">
    <property type="entry name" value="Kinase-like_dom_sf"/>
</dbReference>
<evidence type="ECO:0000256" key="1">
    <source>
        <dbReference type="SAM" id="MobiDB-lite"/>
    </source>
</evidence>
<sequence>MHLLSYGEQQSEESPKKGPIGSRIPGVSQLEYRRMVNAEIDVIFRCIECMPAEPDVAPEPEAEPEAAPEPEPEAVIPDQSFNISLAIEEVEEIVESDIEDPELPDNVVGNRPVTYHIEEQGRAWSAVKSVFPNADIKGCAFHWGQAVMRKVANLGLKTAYSADKAVNVFIKKVLALPYLPAGHIIPAYRQLTVPPTASPLLHQLMAYINRAWLQCSVWSVAQWSVYQLSIRTNNDVEGWHRRFNGKANGKKLHFYKIVPALIKEAKTVSRQVRLVDEQSLARWQRTKYQRSQGRLSTLWEQLTAGTITTSFFLRAVGHMYDIPVPDPEPEEDTDKTNPDFVRGKTRASARLNRGKSHEQLENDSSTPDKPKWNNVPLVEALFLPDFPVRGDFKQQEFEVIDVIAKGAYGNVYLVRREDEKQNYAVKVGGYGKTQIIVENAIQQCKDEAAIQVKNITKCDNNFCHFP</sequence>
<feature type="compositionally biased region" description="Basic and acidic residues" evidence="1">
    <location>
        <begin position="355"/>
        <end position="371"/>
    </location>
</feature>
<evidence type="ECO:0000313" key="3">
    <source>
        <dbReference type="Proteomes" id="UP000683360"/>
    </source>
</evidence>
<proteinExistence type="predicted"/>
<feature type="region of interest" description="Disordered" evidence="1">
    <location>
        <begin position="323"/>
        <end position="371"/>
    </location>
</feature>
<gene>
    <name evidence="2" type="ORF">MEDL_13946</name>
</gene>
<comment type="caution">
    <text evidence="2">The sequence shown here is derived from an EMBL/GenBank/DDBJ whole genome shotgun (WGS) entry which is preliminary data.</text>
</comment>
<organism evidence="2 3">
    <name type="scientific">Mytilus edulis</name>
    <name type="common">Blue mussel</name>
    <dbReference type="NCBI Taxonomy" id="6550"/>
    <lineage>
        <taxon>Eukaryota</taxon>
        <taxon>Metazoa</taxon>
        <taxon>Spiralia</taxon>
        <taxon>Lophotrochozoa</taxon>
        <taxon>Mollusca</taxon>
        <taxon>Bivalvia</taxon>
        <taxon>Autobranchia</taxon>
        <taxon>Pteriomorphia</taxon>
        <taxon>Mytilida</taxon>
        <taxon>Mytiloidea</taxon>
        <taxon>Mytilidae</taxon>
        <taxon>Mytilinae</taxon>
        <taxon>Mytilus</taxon>
    </lineage>
</organism>
<dbReference type="EMBL" id="CAJPWZ010000719">
    <property type="protein sequence ID" value="CAG2199232.1"/>
    <property type="molecule type" value="Genomic_DNA"/>
</dbReference>
<reference evidence="2" key="1">
    <citation type="submission" date="2021-03" db="EMBL/GenBank/DDBJ databases">
        <authorList>
            <person name="Bekaert M."/>
        </authorList>
    </citation>
    <scope>NUCLEOTIDE SEQUENCE</scope>
</reference>
<dbReference type="Gene3D" id="3.30.200.20">
    <property type="entry name" value="Phosphorylase Kinase, domain 1"/>
    <property type="match status" value="1"/>
</dbReference>
<dbReference type="OrthoDB" id="6125533at2759"/>
<protein>
    <submittedName>
        <fullName evidence="2">Uncharacterized protein</fullName>
    </submittedName>
</protein>
<accession>A0A8S3QWK0</accession>
<dbReference type="SUPFAM" id="SSF56112">
    <property type="entry name" value="Protein kinase-like (PK-like)"/>
    <property type="match status" value="1"/>
</dbReference>
<feature type="region of interest" description="Disordered" evidence="1">
    <location>
        <begin position="1"/>
        <end position="24"/>
    </location>
</feature>
<name>A0A8S3QWK0_MYTED</name>
<keyword evidence="3" id="KW-1185">Reference proteome</keyword>
<dbReference type="AlphaFoldDB" id="A0A8S3QWK0"/>
<dbReference type="Proteomes" id="UP000683360">
    <property type="component" value="Unassembled WGS sequence"/>
</dbReference>